<name>A0A517Q1N4_9PLAN</name>
<dbReference type="EMBL" id="CP037421">
    <property type="protein sequence ID" value="QDT25549.1"/>
    <property type="molecule type" value="Genomic_DNA"/>
</dbReference>
<evidence type="ECO:0000313" key="5">
    <source>
        <dbReference type="Proteomes" id="UP000315647"/>
    </source>
</evidence>
<evidence type="ECO:0000313" key="6">
    <source>
        <dbReference type="Proteomes" id="UP000320839"/>
    </source>
</evidence>
<dbReference type="RefSeq" id="WP_145448218.1">
    <property type="nucleotide sequence ID" value="NZ_CP036317.1"/>
</dbReference>
<dbReference type="AlphaFoldDB" id="A0A517Q1N4"/>
<protein>
    <submittedName>
        <fullName evidence="3">Uncharacterized protein</fullName>
    </submittedName>
</protein>
<dbReference type="Proteomes" id="UP000320839">
    <property type="component" value="Chromosome"/>
</dbReference>
<feature type="transmembrane region" description="Helical" evidence="2">
    <location>
        <begin position="135"/>
        <end position="152"/>
    </location>
</feature>
<dbReference type="EMBL" id="CP036317">
    <property type="protein sequence ID" value="QDV18357.1"/>
    <property type="molecule type" value="Genomic_DNA"/>
</dbReference>
<dbReference type="OrthoDB" id="208967at2"/>
<accession>A0A517Q1N4</accession>
<feature type="region of interest" description="Disordered" evidence="1">
    <location>
        <begin position="90"/>
        <end position="123"/>
    </location>
</feature>
<keyword evidence="2" id="KW-0812">Transmembrane</keyword>
<keyword evidence="2" id="KW-0472">Membrane</keyword>
<gene>
    <name evidence="3" type="ORF">Enr10x_08460</name>
    <name evidence="4" type="ORF">Pan153_30140</name>
</gene>
<proteinExistence type="predicted"/>
<evidence type="ECO:0000256" key="1">
    <source>
        <dbReference type="SAM" id="MobiDB-lite"/>
    </source>
</evidence>
<keyword evidence="5" id="KW-1185">Reference proteome</keyword>
<evidence type="ECO:0000313" key="4">
    <source>
        <dbReference type="EMBL" id="QDV18357.1"/>
    </source>
</evidence>
<dbReference type="Proteomes" id="UP000315647">
    <property type="component" value="Chromosome"/>
</dbReference>
<evidence type="ECO:0000313" key="3">
    <source>
        <dbReference type="EMBL" id="QDT25549.1"/>
    </source>
</evidence>
<reference evidence="3 5" key="1">
    <citation type="submission" date="2019-03" db="EMBL/GenBank/DDBJ databases">
        <title>Deep-cultivation of Planctomycetes and their phenomic and genomic characterization uncovers novel biology.</title>
        <authorList>
            <person name="Wiegand S."/>
            <person name="Jogler M."/>
            <person name="Boedeker C."/>
            <person name="Pinto D."/>
            <person name="Vollmers J."/>
            <person name="Rivas-Marin E."/>
            <person name="Kohn T."/>
            <person name="Peeters S.H."/>
            <person name="Heuer A."/>
            <person name="Rast P."/>
            <person name="Oberbeckmann S."/>
            <person name="Bunk B."/>
            <person name="Jeske O."/>
            <person name="Meyerdierks A."/>
            <person name="Storesund J.E."/>
            <person name="Kallscheuer N."/>
            <person name="Luecker S."/>
            <person name="Lage O.M."/>
            <person name="Pohl T."/>
            <person name="Merkel B.J."/>
            <person name="Hornburger P."/>
            <person name="Mueller R.-W."/>
            <person name="Bruemmer F."/>
            <person name="Labrenz M."/>
            <person name="Spormann A.M."/>
            <person name="Op den Camp H."/>
            <person name="Overmann J."/>
            <person name="Amann R."/>
            <person name="Jetten M.S.M."/>
            <person name="Mascher T."/>
            <person name="Medema M.H."/>
            <person name="Devos D.P."/>
            <person name="Kaster A.-K."/>
            <person name="Ovreas L."/>
            <person name="Rohde M."/>
            <person name="Galperin M.Y."/>
            <person name="Jogler C."/>
        </authorList>
    </citation>
    <scope>NUCLEOTIDE SEQUENCE [LARGE SCALE GENOMIC DNA]</scope>
    <source>
        <strain evidence="3 5">Enr10</strain>
        <strain evidence="4 6">Pan153</strain>
    </source>
</reference>
<evidence type="ECO:0000256" key="2">
    <source>
        <dbReference type="SAM" id="Phobius"/>
    </source>
</evidence>
<organism evidence="3 5">
    <name type="scientific">Gimesia panareensis</name>
    <dbReference type="NCBI Taxonomy" id="2527978"/>
    <lineage>
        <taxon>Bacteria</taxon>
        <taxon>Pseudomonadati</taxon>
        <taxon>Planctomycetota</taxon>
        <taxon>Planctomycetia</taxon>
        <taxon>Planctomycetales</taxon>
        <taxon>Planctomycetaceae</taxon>
        <taxon>Gimesia</taxon>
    </lineage>
</organism>
<sequence precursor="true">MAHWLKIPSKEKRREEDIPEPYEIVCVCGVSLSGYRRKTPYRHTCDQCGESYFILPRNTYPPLKARKKKKQIPTQQRITEYVLNSPLVSRLREKRQQKQATRKGQAGEATQPAPAELSPFELPPPRTRLMTPFRAILAGILLILGFTGYGIWHSRQLERAEVTLKTATEAGRELLEKGDLVGANTAYQQAAQALETLGRHDRQAFEVQQKARELEALNRQAVSPLFEIADAAVAQIKEQDLKSWQTLFDVRYEGSWLIFETTLIPVATGDEKEQTRYRLNFPVILDEYTLNLELTDPTFREYVEAHPGEPLIFAAQLSAFEQNENSPETGVILLDGKTAFMWSHLDLYEQLGIQFDEYHDRDQVASLLKQQTQFLERSL</sequence>
<accession>A0A518FPU6</accession>
<keyword evidence="2" id="KW-1133">Transmembrane helix</keyword>